<dbReference type="Proteomes" id="UP000282613">
    <property type="component" value="Unassembled WGS sequence"/>
</dbReference>
<feature type="disulfide bond" evidence="4">
    <location>
        <begin position="612"/>
        <end position="621"/>
    </location>
</feature>
<dbReference type="PROSITE" id="PS50026">
    <property type="entry name" value="EGF_3"/>
    <property type="match status" value="1"/>
</dbReference>
<dbReference type="PROSITE" id="PS01186">
    <property type="entry name" value="EGF_2"/>
    <property type="match status" value="1"/>
</dbReference>
<dbReference type="InterPro" id="IPR051022">
    <property type="entry name" value="Notch_Cell-Fate_Det"/>
</dbReference>
<keyword evidence="5" id="KW-0472">Membrane</keyword>
<evidence type="ECO:0000313" key="8">
    <source>
        <dbReference type="EMBL" id="VDK20465.1"/>
    </source>
</evidence>
<keyword evidence="5" id="KW-0812">Transmembrane</keyword>
<feature type="domain" description="EGF-like" evidence="7">
    <location>
        <begin position="576"/>
        <end position="622"/>
    </location>
</feature>
<dbReference type="CDD" id="cd00110">
    <property type="entry name" value="LamG"/>
    <property type="match status" value="1"/>
</dbReference>
<evidence type="ECO:0000313" key="9">
    <source>
        <dbReference type="Proteomes" id="UP000282613"/>
    </source>
</evidence>
<dbReference type="PROSITE" id="PS50025">
    <property type="entry name" value="LAM_G_DOMAIN"/>
    <property type="match status" value="1"/>
</dbReference>
<evidence type="ECO:0000256" key="3">
    <source>
        <dbReference type="ARBA" id="ARBA00023157"/>
    </source>
</evidence>
<evidence type="ECO:0000259" key="7">
    <source>
        <dbReference type="PROSITE" id="PS50026"/>
    </source>
</evidence>
<dbReference type="AlphaFoldDB" id="A0A0R3VSQ8"/>
<keyword evidence="9" id="KW-1185">Reference proteome</keyword>
<feature type="domain" description="Laminin G" evidence="6">
    <location>
        <begin position="114"/>
        <end position="295"/>
    </location>
</feature>
<dbReference type="InterPro" id="IPR001791">
    <property type="entry name" value="Laminin_G"/>
</dbReference>
<dbReference type="EMBL" id="UYRS01000022">
    <property type="protein sequence ID" value="VDK20465.1"/>
    <property type="molecule type" value="Genomic_DNA"/>
</dbReference>
<sequence length="781" mass="86354">MSAVDSTDCALLLYLSHHFAITVVSLASRSKPSVIGCDLCSVSISFNFYGVMNTSDGVAVMAQNSLLLKNLFGHPNAPFHMEALPCIVNQLTAFYFGSNFVSSVTSCHCPRNRVNTGPLCETVRVNFENLQTPLTAAKEVIPSLPLHISLEFICKDFRGTGVLFTLGDSKNGLIFELSLNYGQPVIALNGRRQTATVGSLHDNEWHRMDLFMSKTPIGVDVILVVDRCVHKRRCGRKLTFNGITTTPTISGPLTLSSPSVDGHRLSELCLENIAINSELVDVFEATATRPRARGCPKCEEACFFSEAINDTGRCGSEGLCRNPIVAAIDQYVCTCRPGYQPVLQTDPFNSNSLNNNLPCVQPVQEWQIKGPTLINLGVKGGFTVHLSLRTRHRETPVLRSRDGRLRLVIFGGKLEFHLDTSSLTLPGVDMTDGLWHVIQLTVTPVIQGTASRMVDLSVDGLWNAFHNATLLSTEYSSHSDLDGYLIIEALSSCLSDVRVEMRDSRNNIIHDYLLSDWTEERQALLQRGCETEDLCASSNPCGPREICIPEWRGYKCICKAGSSHRIVPPSTIPQCVLTSCDPNPCQNGGECFVLENETISWENETVGVLCGCSGGWSGVFCERPPLARSGLQNWWLIPFFFVLILIAFWMVFCVCWWKRRKLKKMSSTLPNGPHFTGQQERMTLDSVAKAGEEDYRGSLDLSALKVPDVPLRSGHLNVRGTSVETRTADSMLSAEGERFLAMDQPLQYAFEGYDSSPPPTYFFNSTNGSSNRRFDFSKHAP</sequence>
<reference evidence="10" key="1">
    <citation type="submission" date="2016-04" db="UniProtKB">
        <authorList>
            <consortium name="WormBaseParasite"/>
        </authorList>
    </citation>
    <scope>IDENTIFICATION</scope>
</reference>
<dbReference type="STRING" id="60517.A0A0R3VSQ8"/>
<evidence type="ECO:0000259" key="6">
    <source>
        <dbReference type="PROSITE" id="PS50025"/>
    </source>
</evidence>
<dbReference type="SMART" id="SM00181">
    <property type="entry name" value="EGF"/>
    <property type="match status" value="3"/>
</dbReference>
<evidence type="ECO:0000256" key="5">
    <source>
        <dbReference type="SAM" id="Phobius"/>
    </source>
</evidence>
<dbReference type="InterPro" id="IPR013320">
    <property type="entry name" value="ConA-like_dom_sf"/>
</dbReference>
<keyword evidence="1 4" id="KW-0245">EGF-like domain</keyword>
<dbReference type="SUPFAM" id="SSF49899">
    <property type="entry name" value="Concanavalin A-like lectins/glucanases"/>
    <property type="match status" value="2"/>
</dbReference>
<feature type="transmembrane region" description="Helical" evidence="5">
    <location>
        <begin position="634"/>
        <end position="657"/>
    </location>
</feature>
<dbReference type="InterPro" id="IPR000742">
    <property type="entry name" value="EGF"/>
</dbReference>
<gene>
    <name evidence="8" type="ORF">TASK_LOCUS215</name>
</gene>
<comment type="caution">
    <text evidence="4">Lacks conserved residue(s) required for the propagation of feature annotation.</text>
</comment>
<dbReference type="PANTHER" id="PTHR24049">
    <property type="entry name" value="CRUMBS FAMILY MEMBER"/>
    <property type="match status" value="1"/>
</dbReference>
<dbReference type="WBParaSite" id="TASK_0000021401-mRNA-1">
    <property type="protein sequence ID" value="TASK_0000021401-mRNA-1"/>
    <property type="gene ID" value="TASK_0000021401"/>
</dbReference>
<organism evidence="10">
    <name type="scientific">Taenia asiatica</name>
    <name type="common">Asian tapeworm</name>
    <dbReference type="NCBI Taxonomy" id="60517"/>
    <lineage>
        <taxon>Eukaryota</taxon>
        <taxon>Metazoa</taxon>
        <taxon>Spiralia</taxon>
        <taxon>Lophotrochozoa</taxon>
        <taxon>Platyhelminthes</taxon>
        <taxon>Cestoda</taxon>
        <taxon>Eucestoda</taxon>
        <taxon>Cyclophyllidea</taxon>
        <taxon>Taeniidae</taxon>
        <taxon>Taenia</taxon>
    </lineage>
</organism>
<dbReference type="SUPFAM" id="SSF57196">
    <property type="entry name" value="EGF/Laminin"/>
    <property type="match status" value="1"/>
</dbReference>
<keyword evidence="5" id="KW-1133">Transmembrane helix</keyword>
<dbReference type="Gene3D" id="2.60.120.200">
    <property type="match status" value="2"/>
</dbReference>
<evidence type="ECO:0000256" key="4">
    <source>
        <dbReference type="PROSITE-ProRule" id="PRU00076"/>
    </source>
</evidence>
<dbReference type="OrthoDB" id="6225506at2759"/>
<protein>
    <submittedName>
        <fullName evidence="10">LAM_G_DOMAIN domain-containing protein</fullName>
    </submittedName>
</protein>
<evidence type="ECO:0000313" key="10">
    <source>
        <dbReference type="WBParaSite" id="TASK_0000021401-mRNA-1"/>
    </source>
</evidence>
<dbReference type="CDD" id="cd00054">
    <property type="entry name" value="EGF_CA"/>
    <property type="match status" value="1"/>
</dbReference>
<evidence type="ECO:0000256" key="1">
    <source>
        <dbReference type="ARBA" id="ARBA00022536"/>
    </source>
</evidence>
<keyword evidence="3 4" id="KW-1015">Disulfide bond</keyword>
<keyword evidence="2" id="KW-0677">Repeat</keyword>
<accession>A0A0R3VSQ8</accession>
<dbReference type="PROSITE" id="PS00022">
    <property type="entry name" value="EGF_1"/>
    <property type="match status" value="1"/>
</dbReference>
<dbReference type="Gene3D" id="2.10.25.10">
    <property type="entry name" value="Laminin"/>
    <property type="match status" value="2"/>
</dbReference>
<proteinExistence type="predicted"/>
<evidence type="ECO:0000256" key="2">
    <source>
        <dbReference type="ARBA" id="ARBA00022737"/>
    </source>
</evidence>
<name>A0A0R3VSQ8_TAEAS</name>
<reference evidence="8 9" key="2">
    <citation type="submission" date="2018-11" db="EMBL/GenBank/DDBJ databases">
        <authorList>
            <consortium name="Pathogen Informatics"/>
        </authorList>
    </citation>
    <scope>NUCLEOTIDE SEQUENCE [LARGE SCALE GENOMIC DNA]</scope>
</reference>